<dbReference type="RefSeq" id="XP_018282527.1">
    <property type="nucleotide sequence ID" value="XM_018425893.1"/>
</dbReference>
<reference evidence="1 2" key="1">
    <citation type="submission" date="2015-03" db="EMBL/GenBank/DDBJ databases">
        <title>Genomics and transcriptomics of the oil-accumulating basidiomycete yeast T. oleaginosus allow insights into substrate utilization and the diverse evolutionary trajectories of mating systems in fungi.</title>
        <authorList>
            <consortium name="DOE Joint Genome Institute"/>
            <person name="Kourist R."/>
            <person name="Kracht O."/>
            <person name="Bracharz F."/>
            <person name="Lipzen A."/>
            <person name="Nolan M."/>
            <person name="Ohm R."/>
            <person name="Grigoriev I."/>
            <person name="Sun S."/>
            <person name="Heitman J."/>
            <person name="Bruck T."/>
            <person name="Nowrousian M."/>
        </authorList>
    </citation>
    <scope>NUCLEOTIDE SEQUENCE [LARGE SCALE GENOMIC DNA]</scope>
    <source>
        <strain evidence="1 2">IBC0246</strain>
    </source>
</reference>
<sequence>MRLPPDILVRVADLLAARGARGTLAALARASRAAYDAAAPALYREVVLGPRAVGLLSALAPGDVGLRSDEATRRRLRAWRYVRRVRVPTLADAAGFADVAVAAAAAAAAEPLMPRLQSVCLGPVAVDQLRIWTGPLPGLLQGLAAQRPTRLCVAFRHVPAAEWDAYREASTRGAYALVRRLEALTAGWDLVSVTFHDVVHQVLPSLPTTNVYDFAPHAIPHPLFRGRYRFPVGEAAVRLPGPEWNMRPWQMGTAIKNLFPSSAVGSGVHYATLQRTRWRFCGVANHVLTKEEREDDDSDGVWYREVKGMVDESIRTGIARDLPARGLDAEFVHEVLERLEYGRVEECSACGRDEDEHNVMSMDGLDLL</sequence>
<keyword evidence="2" id="KW-1185">Reference proteome</keyword>
<dbReference type="Proteomes" id="UP000053611">
    <property type="component" value="Unassembled WGS sequence"/>
</dbReference>
<proteinExistence type="predicted"/>
<dbReference type="EMBL" id="KQ087179">
    <property type="protein sequence ID" value="KLT46036.1"/>
    <property type="molecule type" value="Genomic_DNA"/>
</dbReference>
<evidence type="ECO:0000313" key="1">
    <source>
        <dbReference type="EMBL" id="KLT46036.1"/>
    </source>
</evidence>
<dbReference type="AlphaFoldDB" id="A0A0J0XYC0"/>
<name>A0A0J0XYC0_9TREE</name>
<dbReference type="GeneID" id="28986496"/>
<accession>A0A0J0XYC0</accession>
<dbReference type="OrthoDB" id="2569399at2759"/>
<organism evidence="1 2">
    <name type="scientific">Cutaneotrichosporon oleaginosum</name>
    <dbReference type="NCBI Taxonomy" id="879819"/>
    <lineage>
        <taxon>Eukaryota</taxon>
        <taxon>Fungi</taxon>
        <taxon>Dikarya</taxon>
        <taxon>Basidiomycota</taxon>
        <taxon>Agaricomycotina</taxon>
        <taxon>Tremellomycetes</taxon>
        <taxon>Trichosporonales</taxon>
        <taxon>Trichosporonaceae</taxon>
        <taxon>Cutaneotrichosporon</taxon>
    </lineage>
</organism>
<evidence type="ECO:0000313" key="2">
    <source>
        <dbReference type="Proteomes" id="UP000053611"/>
    </source>
</evidence>
<protein>
    <submittedName>
        <fullName evidence="1">Uncharacterized protein</fullName>
    </submittedName>
</protein>
<gene>
    <name evidence="1" type="ORF">CC85DRAFT_310359</name>
</gene>